<dbReference type="Proteomes" id="UP000431451">
    <property type="component" value="Unassembled WGS sequence"/>
</dbReference>
<evidence type="ECO:0000313" key="4">
    <source>
        <dbReference type="Proteomes" id="UP000220840"/>
    </source>
</evidence>
<dbReference type="OrthoDB" id="1938907at2"/>
<reference evidence="1" key="3">
    <citation type="submission" date="2021-10" db="EMBL/GenBank/DDBJ databases">
        <authorList>
            <person name="Mesa V."/>
        </authorList>
    </citation>
    <scope>NUCLEOTIDE SEQUENCE</scope>
    <source>
        <strain evidence="1">CC3_PB</strain>
    </source>
</reference>
<dbReference type="EMBL" id="PDCJ01000001">
    <property type="protein sequence ID" value="PEG30836.1"/>
    <property type="molecule type" value="Genomic_DNA"/>
</dbReference>
<organism evidence="2 4">
    <name type="scientific">Clostridium neonatale</name>
    <dbReference type="NCBI Taxonomy" id="137838"/>
    <lineage>
        <taxon>Bacteria</taxon>
        <taxon>Bacillati</taxon>
        <taxon>Bacillota</taxon>
        <taxon>Clostridia</taxon>
        <taxon>Eubacteriales</taxon>
        <taxon>Clostridiaceae</taxon>
        <taxon>Clostridium</taxon>
    </lineage>
</organism>
<evidence type="ECO:0000313" key="1">
    <source>
        <dbReference type="EMBL" id="CAG9708492.1"/>
    </source>
</evidence>
<evidence type="ECO:0000313" key="3">
    <source>
        <dbReference type="EMBL" id="VCT84248.1"/>
    </source>
</evidence>
<dbReference type="AlphaFoldDB" id="A0A2A7MGP5"/>
<protein>
    <submittedName>
        <fullName evidence="2">Uncharacterized protein</fullName>
    </submittedName>
</protein>
<dbReference type="RefSeq" id="WP_058295003.1">
    <property type="nucleotide sequence ID" value="NZ_CAKJVE010000004.1"/>
</dbReference>
<reference evidence="3 5" key="2">
    <citation type="submission" date="2018-06" db="EMBL/GenBank/DDBJ databases">
        <authorList>
            <consortium name="IHU Genomes"/>
        </authorList>
    </citation>
    <scope>NUCLEOTIDE SEQUENCE [LARGE SCALE GENOMIC DNA]</scope>
    <source>
        <strain evidence="3 5">NEC25</strain>
    </source>
</reference>
<evidence type="ECO:0000313" key="5">
    <source>
        <dbReference type="Proteomes" id="UP000431451"/>
    </source>
</evidence>
<accession>A0A2A7MGP5</accession>
<reference evidence="2 4" key="1">
    <citation type="submission" date="2017-10" db="EMBL/GenBank/DDBJ databases">
        <title>Effective Description of Clostridium neonatale sp. nov. linked to necrotizing enterocolitis in neonates and a clarification of species assignable to the genus Clostridium (Prazmowski 1880) emend. Lawson and Rainey 2016.</title>
        <authorList>
            <person name="Bernard K."/>
            <person name="Burdz T."/>
            <person name="Wiebe D."/>
            <person name="Balcewich B."/>
            <person name="Alfa M."/>
            <person name="Bernier A.-M."/>
        </authorList>
    </citation>
    <scope>NUCLEOTIDE SEQUENCE [LARGE SCALE GENOMIC DNA]</scope>
    <source>
        <strain evidence="2 4">LCDC99A005</strain>
    </source>
</reference>
<gene>
    <name evidence="1" type="ORF">CNEO_43646</name>
    <name evidence="3" type="ORF">CNEONATNEC25_01848</name>
    <name evidence="2" type="ORF">CQ394_03695</name>
</gene>
<name>A0A2A7MGP5_9CLOT</name>
<sequence length="121" mass="14364">MLLYVINVLYDGLVNLNKVKNDIKIMEDAEYISRLGEVDKTHNTLEIHQKLLNVVERFNKYYISYNDIMDVLKKLLLNVHNQWIIDRYHETFYKYIFKDRIEIASLISRNLLAANELAISG</sequence>
<dbReference type="EMBL" id="UWJD01000001">
    <property type="protein sequence ID" value="VCT84248.1"/>
    <property type="molecule type" value="Genomic_DNA"/>
</dbReference>
<dbReference type="Proteomes" id="UP000220840">
    <property type="component" value="Unassembled WGS sequence"/>
</dbReference>
<evidence type="ECO:0000313" key="2">
    <source>
        <dbReference type="EMBL" id="PEG30836.1"/>
    </source>
</evidence>
<dbReference type="EMBL" id="CAKJVE010000004">
    <property type="protein sequence ID" value="CAG9708492.1"/>
    <property type="molecule type" value="Genomic_DNA"/>
</dbReference>
<keyword evidence="4" id="KW-1185">Reference proteome</keyword>
<dbReference type="Proteomes" id="UP000789738">
    <property type="component" value="Unassembled WGS sequence"/>
</dbReference>
<proteinExistence type="predicted"/>